<organism evidence="2 3">
    <name type="scientific">Aspergillus viridinutans</name>
    <dbReference type="NCBI Taxonomy" id="75553"/>
    <lineage>
        <taxon>Eukaryota</taxon>
        <taxon>Fungi</taxon>
        <taxon>Dikarya</taxon>
        <taxon>Ascomycota</taxon>
        <taxon>Pezizomycotina</taxon>
        <taxon>Eurotiomycetes</taxon>
        <taxon>Eurotiomycetidae</taxon>
        <taxon>Eurotiales</taxon>
        <taxon>Aspergillaceae</taxon>
        <taxon>Aspergillus</taxon>
        <taxon>Aspergillus subgen. Fumigati</taxon>
    </lineage>
</organism>
<protein>
    <submittedName>
        <fullName evidence="2">Uncharacterized protein</fullName>
    </submittedName>
</protein>
<dbReference type="GeneID" id="66932360"/>
<sequence>MRATQLVLLALAASAKLATSFKIPEGLTDGVYKAYIDENGVEVHEPLLPEDVVSVTDSEHSEAAHVEMATGPEPSFSAWWCGCGVTMNHGDCDAAVQALKNQFGSRTVQIGPNLAWYSISGSVVAFACNKVNAQAEASADRLTRSLQSITNRCGWYVPGTTRFVTNLWRDPYWGYMNYHPGLDFCTMATNSRSDKC</sequence>
<gene>
    <name evidence="2" type="ORF">Aspvir_004378</name>
</gene>
<dbReference type="Proteomes" id="UP000710440">
    <property type="component" value="Unassembled WGS sequence"/>
</dbReference>
<dbReference type="OrthoDB" id="5006988at2759"/>
<dbReference type="RefSeq" id="XP_043123541.1">
    <property type="nucleotide sequence ID" value="XM_043267606.1"/>
</dbReference>
<dbReference type="AlphaFoldDB" id="A0A9P3F398"/>
<comment type="caution">
    <text evidence="2">The sequence shown here is derived from an EMBL/GenBank/DDBJ whole genome shotgun (WGS) entry which is preliminary data.</text>
</comment>
<keyword evidence="3" id="KW-1185">Reference proteome</keyword>
<evidence type="ECO:0000256" key="1">
    <source>
        <dbReference type="SAM" id="SignalP"/>
    </source>
</evidence>
<name>A0A9P3F398_ASPVI</name>
<dbReference type="EMBL" id="BOPL01000002">
    <property type="protein sequence ID" value="GIK00355.1"/>
    <property type="molecule type" value="Genomic_DNA"/>
</dbReference>
<feature type="chain" id="PRO_5040263545" evidence="1">
    <location>
        <begin position="21"/>
        <end position="196"/>
    </location>
</feature>
<feature type="signal peptide" evidence="1">
    <location>
        <begin position="1"/>
        <end position="20"/>
    </location>
</feature>
<keyword evidence="1" id="KW-0732">Signal</keyword>
<evidence type="ECO:0000313" key="3">
    <source>
        <dbReference type="Proteomes" id="UP000710440"/>
    </source>
</evidence>
<evidence type="ECO:0000313" key="2">
    <source>
        <dbReference type="EMBL" id="GIK00355.1"/>
    </source>
</evidence>
<proteinExistence type="predicted"/>
<accession>A0A9P3F398</accession>
<reference evidence="2 3" key="1">
    <citation type="submission" date="2021-02" db="EMBL/GenBank/DDBJ databases">
        <title>Pan-genome distribution and transcriptional activeness of fungal secondary metabolism genes in Aspergillus section Fumigati.</title>
        <authorList>
            <person name="Takahashi H."/>
            <person name="Umemura M."/>
            <person name="Ninomiya A."/>
            <person name="Kusuya Y."/>
            <person name="Urayama S."/>
            <person name="Shimizu M."/>
            <person name="Watanabe A."/>
            <person name="Kamei K."/>
            <person name="Yaguchi T."/>
            <person name="Hagiwara D."/>
        </authorList>
    </citation>
    <scope>NUCLEOTIDE SEQUENCE [LARGE SCALE GENOMIC DNA]</scope>
    <source>
        <strain evidence="2 3">IFM 47045</strain>
    </source>
</reference>